<feature type="transmembrane region" description="Helical" evidence="6">
    <location>
        <begin position="81"/>
        <end position="101"/>
    </location>
</feature>
<keyword evidence="5 6" id="KW-0472">Membrane</keyword>
<dbReference type="Proteomes" id="UP001597326">
    <property type="component" value="Unassembled WGS sequence"/>
</dbReference>
<dbReference type="PANTHER" id="PTHR23506:SF23">
    <property type="entry name" value="GH10249P"/>
    <property type="match status" value="1"/>
</dbReference>
<dbReference type="PROSITE" id="PS50850">
    <property type="entry name" value="MFS"/>
    <property type="match status" value="1"/>
</dbReference>
<evidence type="ECO:0000256" key="4">
    <source>
        <dbReference type="ARBA" id="ARBA00022989"/>
    </source>
</evidence>
<keyword evidence="9" id="KW-1185">Reference proteome</keyword>
<feature type="transmembrane region" description="Helical" evidence="6">
    <location>
        <begin position="175"/>
        <end position="193"/>
    </location>
</feature>
<dbReference type="EMBL" id="JBHUFZ010000034">
    <property type="protein sequence ID" value="MFD1891507.1"/>
    <property type="molecule type" value="Genomic_DNA"/>
</dbReference>
<feature type="transmembrane region" description="Helical" evidence="6">
    <location>
        <begin position="51"/>
        <end position="69"/>
    </location>
</feature>
<feature type="transmembrane region" description="Helical" evidence="6">
    <location>
        <begin position="145"/>
        <end position="169"/>
    </location>
</feature>
<dbReference type="Gene3D" id="1.20.1250.20">
    <property type="entry name" value="MFS general substrate transporter like domains"/>
    <property type="match status" value="2"/>
</dbReference>
<keyword evidence="4 6" id="KW-1133">Transmembrane helix</keyword>
<dbReference type="RefSeq" id="WP_343875974.1">
    <property type="nucleotide sequence ID" value="NZ_BAAAIX010000035.1"/>
</dbReference>
<keyword evidence="2" id="KW-0813">Transport</keyword>
<dbReference type="InterPro" id="IPR011701">
    <property type="entry name" value="MFS"/>
</dbReference>
<feature type="transmembrane region" description="Helical" evidence="6">
    <location>
        <begin position="368"/>
        <end position="388"/>
    </location>
</feature>
<dbReference type="PANTHER" id="PTHR23506">
    <property type="entry name" value="GH10249P"/>
    <property type="match status" value="1"/>
</dbReference>
<gene>
    <name evidence="8" type="ORF">ACFSCS_15140</name>
</gene>
<proteinExistence type="predicted"/>
<dbReference type="SUPFAM" id="SSF103473">
    <property type="entry name" value="MFS general substrate transporter"/>
    <property type="match status" value="1"/>
</dbReference>
<protein>
    <submittedName>
        <fullName evidence="8">MFS transporter</fullName>
    </submittedName>
</protein>
<evidence type="ECO:0000256" key="3">
    <source>
        <dbReference type="ARBA" id="ARBA00022692"/>
    </source>
</evidence>
<evidence type="ECO:0000256" key="2">
    <source>
        <dbReference type="ARBA" id="ARBA00022448"/>
    </source>
</evidence>
<dbReference type="InterPro" id="IPR020846">
    <property type="entry name" value="MFS_dom"/>
</dbReference>
<sequence>MPSPTSPLNRLRPDPTLPRDVYVLATIAFCVSVGFGVMVPVLPVFARSFQVSNLMVGMVISAFALMRLVTSPGCSPLIRRFGEHTVLGVGMFIVAASSAAAGLATTFWGLLLMRAVGGIGSAMFTVAAMTLLLRVVDPARRGRASALYSGGFLIGGMAGPAVGGLFAAISLTAPFFVYAATLSLAGIVGLALLSRPEREASGQSTEQMPLAQALGDVRYRAALATNFAQGWQSFGVRSSLVPVLVVEGLHRTPSWTGISFALAAVVQTLALGPVGRRVDTVGRRPMMIMAGLLTGVAAIAMPFSPSIWVLVAVLCVYGLGSAAHSTAPTAAVGDVTRGRGGAPVAVFSMMSDLGAIIGPLAAGALADALGLGAAFAVGGALLLVGAAWSWSMPRERPDVVTVEGRP</sequence>
<evidence type="ECO:0000256" key="1">
    <source>
        <dbReference type="ARBA" id="ARBA00004651"/>
    </source>
</evidence>
<reference evidence="9" key="1">
    <citation type="journal article" date="2019" name="Int. J. Syst. Evol. Microbiol.">
        <title>The Global Catalogue of Microorganisms (GCM) 10K type strain sequencing project: providing services to taxonomists for standard genome sequencing and annotation.</title>
        <authorList>
            <consortium name="The Broad Institute Genomics Platform"/>
            <consortium name="The Broad Institute Genome Sequencing Center for Infectious Disease"/>
            <person name="Wu L."/>
            <person name="Ma J."/>
        </authorList>
    </citation>
    <scope>NUCLEOTIDE SEQUENCE [LARGE SCALE GENOMIC DNA]</scope>
    <source>
        <strain evidence="9">CAIM 431</strain>
    </source>
</reference>
<comment type="caution">
    <text evidence="8">The sequence shown here is derived from an EMBL/GenBank/DDBJ whole genome shotgun (WGS) entry which is preliminary data.</text>
</comment>
<feature type="domain" description="Major facilitator superfamily (MFS) profile" evidence="7">
    <location>
        <begin position="20"/>
        <end position="397"/>
    </location>
</feature>
<name>A0ABW4RYV4_9ACTN</name>
<organism evidence="8 9">
    <name type="scientific">Luteococcus peritonei</name>
    <dbReference type="NCBI Taxonomy" id="88874"/>
    <lineage>
        <taxon>Bacteria</taxon>
        <taxon>Bacillati</taxon>
        <taxon>Actinomycetota</taxon>
        <taxon>Actinomycetes</taxon>
        <taxon>Propionibacteriales</taxon>
        <taxon>Propionibacteriaceae</taxon>
        <taxon>Luteococcus</taxon>
    </lineage>
</organism>
<comment type="subcellular location">
    <subcellularLocation>
        <location evidence="1">Cell membrane</location>
        <topology evidence="1">Multi-pass membrane protein</topology>
    </subcellularLocation>
</comment>
<feature type="transmembrane region" description="Helical" evidence="6">
    <location>
        <begin position="107"/>
        <end position="133"/>
    </location>
</feature>
<dbReference type="InterPro" id="IPR036259">
    <property type="entry name" value="MFS_trans_sf"/>
</dbReference>
<feature type="transmembrane region" description="Helical" evidence="6">
    <location>
        <begin position="286"/>
        <end position="303"/>
    </location>
</feature>
<dbReference type="InterPro" id="IPR050930">
    <property type="entry name" value="MFS_Vesicular_Transporter"/>
</dbReference>
<dbReference type="Pfam" id="PF07690">
    <property type="entry name" value="MFS_1"/>
    <property type="match status" value="2"/>
</dbReference>
<evidence type="ECO:0000313" key="9">
    <source>
        <dbReference type="Proteomes" id="UP001597326"/>
    </source>
</evidence>
<dbReference type="PRINTS" id="PR01035">
    <property type="entry name" value="TCRTETA"/>
</dbReference>
<evidence type="ECO:0000313" key="8">
    <source>
        <dbReference type="EMBL" id="MFD1891507.1"/>
    </source>
</evidence>
<evidence type="ECO:0000256" key="6">
    <source>
        <dbReference type="SAM" id="Phobius"/>
    </source>
</evidence>
<dbReference type="CDD" id="cd17325">
    <property type="entry name" value="MFS_MdtG_SLC18_like"/>
    <property type="match status" value="1"/>
</dbReference>
<evidence type="ECO:0000259" key="7">
    <source>
        <dbReference type="PROSITE" id="PS50850"/>
    </source>
</evidence>
<dbReference type="InterPro" id="IPR001958">
    <property type="entry name" value="Tet-R_TetA/multi-R_MdtG-like"/>
</dbReference>
<accession>A0ABW4RYV4</accession>
<feature type="transmembrane region" description="Helical" evidence="6">
    <location>
        <begin position="21"/>
        <end position="45"/>
    </location>
</feature>
<evidence type="ECO:0000256" key="5">
    <source>
        <dbReference type="ARBA" id="ARBA00023136"/>
    </source>
</evidence>
<keyword evidence="3 6" id="KW-0812">Transmembrane</keyword>